<comment type="subcellular location">
    <subcellularLocation>
        <location evidence="1">Membrane</location>
        <topology evidence="1">Multi-pass membrane protein</topology>
    </subcellularLocation>
</comment>
<proteinExistence type="predicted"/>
<dbReference type="InterPro" id="IPR013057">
    <property type="entry name" value="AA_transpt_TM"/>
</dbReference>
<feature type="transmembrane region" description="Helical" evidence="6">
    <location>
        <begin position="381"/>
        <end position="401"/>
    </location>
</feature>
<accession>E4YF78</accession>
<name>E4YF78_OIKDI</name>
<feature type="domain" description="Amino acid transporter transmembrane" evidence="7">
    <location>
        <begin position="40"/>
        <end position="210"/>
    </location>
</feature>
<keyword evidence="3 6" id="KW-1133">Transmembrane helix</keyword>
<evidence type="ECO:0000259" key="7">
    <source>
        <dbReference type="Pfam" id="PF01490"/>
    </source>
</evidence>
<dbReference type="PANTHER" id="PTHR22950:SF702">
    <property type="entry name" value="AMINO ACID TRANSPORTER PROTEIN"/>
    <property type="match status" value="1"/>
</dbReference>
<feature type="transmembrane region" description="Helical" evidence="6">
    <location>
        <begin position="186"/>
        <end position="207"/>
    </location>
</feature>
<protein>
    <recommendedName>
        <fullName evidence="7">Amino acid transporter transmembrane domain-containing protein</fullName>
    </recommendedName>
</protein>
<dbReference type="GO" id="GO:0005886">
    <property type="term" value="C:plasma membrane"/>
    <property type="evidence" value="ECO:0007669"/>
    <property type="project" value="TreeGrafter"/>
</dbReference>
<feature type="transmembrane region" description="Helical" evidence="6">
    <location>
        <begin position="490"/>
        <end position="511"/>
    </location>
</feature>
<keyword evidence="2 6" id="KW-0812">Transmembrane</keyword>
<feature type="transmembrane region" description="Helical" evidence="6">
    <location>
        <begin position="427"/>
        <end position="448"/>
    </location>
</feature>
<feature type="region of interest" description="Disordered" evidence="5">
    <location>
        <begin position="1"/>
        <end position="33"/>
    </location>
</feature>
<gene>
    <name evidence="8" type="ORF">GSOID_T00024162001</name>
</gene>
<dbReference type="Proteomes" id="UP000011014">
    <property type="component" value="Unassembled WGS sequence"/>
</dbReference>
<evidence type="ECO:0000256" key="6">
    <source>
        <dbReference type="SAM" id="Phobius"/>
    </source>
</evidence>
<evidence type="ECO:0000256" key="5">
    <source>
        <dbReference type="SAM" id="MobiDB-lite"/>
    </source>
</evidence>
<keyword evidence="4 6" id="KW-0472">Membrane</keyword>
<feature type="transmembrane region" description="Helical" evidence="6">
    <location>
        <begin position="158"/>
        <end position="179"/>
    </location>
</feature>
<feature type="domain" description="Amino acid transporter transmembrane" evidence="7">
    <location>
        <begin position="301"/>
        <end position="507"/>
    </location>
</feature>
<feature type="transmembrane region" description="Helical" evidence="6">
    <location>
        <begin position="70"/>
        <end position="92"/>
    </location>
</feature>
<feature type="transmembrane region" description="Helical" evidence="6">
    <location>
        <begin position="337"/>
        <end position="361"/>
    </location>
</feature>
<feature type="compositionally biased region" description="Basic and acidic residues" evidence="5">
    <location>
        <begin position="1"/>
        <end position="10"/>
    </location>
</feature>
<reference evidence="8" key="1">
    <citation type="journal article" date="2010" name="Science">
        <title>Plasticity of animal genome architecture unmasked by rapid evolution of a pelagic tunicate.</title>
        <authorList>
            <person name="Denoeud F."/>
            <person name="Henriet S."/>
            <person name="Mungpakdee S."/>
            <person name="Aury J.M."/>
            <person name="Da Silva C."/>
            <person name="Brinkmann H."/>
            <person name="Mikhaleva J."/>
            <person name="Olsen L.C."/>
            <person name="Jubin C."/>
            <person name="Canestro C."/>
            <person name="Bouquet J.M."/>
            <person name="Danks G."/>
            <person name="Poulain J."/>
            <person name="Campsteijn C."/>
            <person name="Adamski M."/>
            <person name="Cross I."/>
            <person name="Yadetie F."/>
            <person name="Muffato M."/>
            <person name="Louis A."/>
            <person name="Butcher S."/>
            <person name="Tsagkogeorga G."/>
            <person name="Konrad A."/>
            <person name="Singh S."/>
            <person name="Jensen M.F."/>
            <person name="Cong E.H."/>
            <person name="Eikeseth-Otteraa H."/>
            <person name="Noel B."/>
            <person name="Anthouard V."/>
            <person name="Porcel B.M."/>
            <person name="Kachouri-Lafond R."/>
            <person name="Nishino A."/>
            <person name="Ugolini M."/>
            <person name="Chourrout P."/>
            <person name="Nishida H."/>
            <person name="Aasland R."/>
            <person name="Huzurbazar S."/>
            <person name="Westhof E."/>
            <person name="Delsuc F."/>
            <person name="Lehrach H."/>
            <person name="Reinhardt R."/>
            <person name="Weissenbach J."/>
            <person name="Roy S.W."/>
            <person name="Artiguenave F."/>
            <person name="Postlethwait J.H."/>
            <person name="Manak J.R."/>
            <person name="Thompson E.M."/>
            <person name="Jaillon O."/>
            <person name="Du Pasquier L."/>
            <person name="Boudinot P."/>
            <person name="Liberles D.A."/>
            <person name="Volff J.N."/>
            <person name="Philippe H."/>
            <person name="Lenhard B."/>
            <person name="Roest Crollius H."/>
            <person name="Wincker P."/>
            <person name="Chourrout D."/>
        </authorList>
    </citation>
    <scope>NUCLEOTIDE SEQUENCE [LARGE SCALE GENOMIC DNA]</scope>
</reference>
<dbReference type="GO" id="GO:0015186">
    <property type="term" value="F:L-glutamine transmembrane transporter activity"/>
    <property type="evidence" value="ECO:0007669"/>
    <property type="project" value="TreeGrafter"/>
</dbReference>
<evidence type="ECO:0000256" key="2">
    <source>
        <dbReference type="ARBA" id="ARBA00022692"/>
    </source>
</evidence>
<evidence type="ECO:0000256" key="3">
    <source>
        <dbReference type="ARBA" id="ARBA00022989"/>
    </source>
</evidence>
<dbReference type="AlphaFoldDB" id="E4YF78"/>
<organism evidence="8">
    <name type="scientific">Oikopleura dioica</name>
    <name type="common">Tunicate</name>
    <dbReference type="NCBI Taxonomy" id="34765"/>
    <lineage>
        <taxon>Eukaryota</taxon>
        <taxon>Metazoa</taxon>
        <taxon>Chordata</taxon>
        <taxon>Tunicata</taxon>
        <taxon>Appendicularia</taxon>
        <taxon>Copelata</taxon>
        <taxon>Oikopleuridae</taxon>
        <taxon>Oikopleura</taxon>
    </lineage>
</organism>
<evidence type="ECO:0000313" key="8">
    <source>
        <dbReference type="EMBL" id="CBY43796.1"/>
    </source>
</evidence>
<dbReference type="Pfam" id="PF01490">
    <property type="entry name" value="Aa_trans"/>
    <property type="match status" value="2"/>
</dbReference>
<sequence>MSNRDEEKIGLNDNNNESVPLNKPGIDEESPGSWQDWDKTNFLLSIFNLMNAILGSGILGLAYAVKSLGILLYIVMLMGVAGMAFYAISLLLNMCQITGHRSYEQIAEAAYGAKGKLVAVVCISVHTLGAMVSFLFICKYELPPVVKMFLKIAPCDDTWYTDGDTLTALVVLLIVGPLAAAKDISFLGYTSGFAMGCMVFCTVLIVLQSSGIPCPLEPDMPKGYWQFMLQSAETECADTWGNLTKESYLDDKFDSDILAKYRSTVDFDLKNSSCSLAKPIAEFYHEVPEQSCESEWISLTLKSAYAIPTMVFAFQCHASVLPIYAELKQPSKKKMQYISTISIGLVFIMYLLASLFGYLTFKNSTGPELFVMYSGYMPEDNLILFGRVMVLICVIFSAPLLHYPCRKALIVGIWGAERMPGGNDFKWGTWLGIMTGILTSVVLMVIYVPGIKVVFGLAGATVATMLVIIMPAGFYYKLGPEPKDSLTKRINFVVVIAGIIFAVFSVGLLVYDMFSPKHEQPACEIMLESLEATAH</sequence>
<feature type="transmembrane region" description="Helical" evidence="6">
    <location>
        <begin position="454"/>
        <end position="478"/>
    </location>
</feature>
<dbReference type="EMBL" id="FN654480">
    <property type="protein sequence ID" value="CBY43796.1"/>
    <property type="molecule type" value="Genomic_DNA"/>
</dbReference>
<dbReference type="PANTHER" id="PTHR22950">
    <property type="entry name" value="AMINO ACID TRANSPORTER"/>
    <property type="match status" value="1"/>
</dbReference>
<feature type="transmembrane region" description="Helical" evidence="6">
    <location>
        <begin position="117"/>
        <end position="138"/>
    </location>
</feature>
<feature type="transmembrane region" description="Helical" evidence="6">
    <location>
        <begin position="42"/>
        <end position="64"/>
    </location>
</feature>
<evidence type="ECO:0000256" key="1">
    <source>
        <dbReference type="ARBA" id="ARBA00004141"/>
    </source>
</evidence>
<evidence type="ECO:0000256" key="4">
    <source>
        <dbReference type="ARBA" id="ARBA00023136"/>
    </source>
</evidence>
<feature type="transmembrane region" description="Helical" evidence="6">
    <location>
        <begin position="305"/>
        <end position="325"/>
    </location>
</feature>